<proteinExistence type="predicted"/>
<evidence type="ECO:0008006" key="3">
    <source>
        <dbReference type="Google" id="ProtNLM"/>
    </source>
</evidence>
<dbReference type="Pfam" id="PF08843">
    <property type="entry name" value="AbiEii"/>
    <property type="match status" value="1"/>
</dbReference>
<reference evidence="2" key="1">
    <citation type="submission" date="2017-09" db="EMBL/GenBank/DDBJ databases">
        <title>Depth-based differentiation of microbial function through sediment-hosted aquifers and enrichment of novel symbionts in the deep terrestrial subsurface.</title>
        <authorList>
            <person name="Probst A.J."/>
            <person name="Ladd B."/>
            <person name="Jarett J.K."/>
            <person name="Geller-Mcgrath D.E."/>
            <person name="Sieber C.M.K."/>
            <person name="Emerson J.B."/>
            <person name="Anantharaman K."/>
            <person name="Thomas B.C."/>
            <person name="Malmstrom R."/>
            <person name="Stieglmeier M."/>
            <person name="Klingl A."/>
            <person name="Woyke T."/>
            <person name="Ryan C.M."/>
            <person name="Banfield J.F."/>
        </authorList>
    </citation>
    <scope>NUCLEOTIDE SEQUENCE [LARGE SCALE GENOMIC DNA]</scope>
</reference>
<evidence type="ECO:0000313" key="1">
    <source>
        <dbReference type="EMBL" id="PJC23376.1"/>
    </source>
</evidence>
<sequence length="202" mass="23667">MHKEIFSTNQVELLPLIKSFSKDFGLVGGTAIALHLGHRRSIDFDLFTTSNFSNDSVRNRIKSINNIQTTIVDEPDELTVVSNNVKLTFYTYPYNINYADKFEDIIKIPNLLTLAAMKAFALGRRSKWKDYIDIFFILEIHTFGEIVEKSMEIFGSEFNERLFREQLSYYKDIDYSEKIDYMERKEVSDNEVKQKLSERSLE</sequence>
<protein>
    <recommendedName>
        <fullName evidence="3">Nucleotidyl transferase AbiEii/AbiGii toxin family protein</fullName>
    </recommendedName>
</protein>
<comment type="caution">
    <text evidence="1">The sequence shown here is derived from an EMBL/GenBank/DDBJ whole genome shotgun (WGS) entry which is preliminary data.</text>
</comment>
<dbReference type="Proteomes" id="UP000229756">
    <property type="component" value="Unassembled WGS sequence"/>
</dbReference>
<gene>
    <name evidence="1" type="ORF">CO058_03540</name>
</gene>
<organism evidence="1 2">
    <name type="scientific">candidate division WWE3 bacterium CG_4_9_14_0_2_um_filter_35_11</name>
    <dbReference type="NCBI Taxonomy" id="1975077"/>
    <lineage>
        <taxon>Bacteria</taxon>
        <taxon>Katanobacteria</taxon>
    </lineage>
</organism>
<dbReference type="EMBL" id="PFSJ01000026">
    <property type="protein sequence ID" value="PJC23376.1"/>
    <property type="molecule type" value="Genomic_DNA"/>
</dbReference>
<accession>A0A2M8EKV9</accession>
<dbReference type="InterPro" id="IPR014942">
    <property type="entry name" value="AbiEii"/>
</dbReference>
<evidence type="ECO:0000313" key="2">
    <source>
        <dbReference type="Proteomes" id="UP000229756"/>
    </source>
</evidence>
<name>A0A2M8EKV9_UNCKA</name>
<dbReference type="AlphaFoldDB" id="A0A2M8EKV9"/>